<dbReference type="InterPro" id="IPR051165">
    <property type="entry name" value="Multifunctional_ANK_Repeat"/>
</dbReference>
<feature type="repeat" description="ANK" evidence="3">
    <location>
        <begin position="11"/>
        <end position="43"/>
    </location>
</feature>
<dbReference type="PANTHER" id="PTHR24123:SF33">
    <property type="entry name" value="PROTEIN HOS4"/>
    <property type="match status" value="1"/>
</dbReference>
<accession>A0A0N4Z584</accession>
<dbReference type="SMART" id="SM00248">
    <property type="entry name" value="ANK"/>
    <property type="match status" value="7"/>
</dbReference>
<dbReference type="Proteomes" id="UP000038045">
    <property type="component" value="Unplaced"/>
</dbReference>
<reference evidence="5" key="1">
    <citation type="submission" date="2017-02" db="UniProtKB">
        <authorList>
            <consortium name="WormBaseParasite"/>
        </authorList>
    </citation>
    <scope>IDENTIFICATION</scope>
</reference>
<dbReference type="Pfam" id="PF12796">
    <property type="entry name" value="Ank_2"/>
    <property type="match status" value="3"/>
</dbReference>
<dbReference type="PROSITE" id="PS50088">
    <property type="entry name" value="ANK_REPEAT"/>
    <property type="match status" value="3"/>
</dbReference>
<evidence type="ECO:0000313" key="4">
    <source>
        <dbReference type="Proteomes" id="UP000038045"/>
    </source>
</evidence>
<evidence type="ECO:0000313" key="5">
    <source>
        <dbReference type="WBParaSite" id="PTRK_0000218600.1"/>
    </source>
</evidence>
<dbReference type="STRING" id="131310.A0A0N4Z584"/>
<evidence type="ECO:0000256" key="3">
    <source>
        <dbReference type="PROSITE-ProRule" id="PRU00023"/>
    </source>
</evidence>
<dbReference type="InterPro" id="IPR002110">
    <property type="entry name" value="Ankyrin_rpt"/>
</dbReference>
<dbReference type="SUPFAM" id="SSF48403">
    <property type="entry name" value="Ankyrin repeat"/>
    <property type="match status" value="1"/>
</dbReference>
<protein>
    <submittedName>
        <fullName evidence="5">ANK_REP_REGION domain-containing protein</fullName>
    </submittedName>
</protein>
<dbReference type="PROSITE" id="PS50297">
    <property type="entry name" value="ANK_REP_REGION"/>
    <property type="match status" value="2"/>
</dbReference>
<sequence>MGVYVDVRDEDNHTPLHIASSNGYIWLIDLLLSYGADVNAKDNNLMTPLMHSCIFGSIEIVDLLISRGARMDDKSFHNINLITFAAYYGHLELIKYLQKFNLPLDDNAEENCMVSTLVAACASGNVSTIIYLSLLGDVDVNRRIGCLNNMSALDYCILNDKIETGNLLIELGADVDMISFNNGTPRELVKKFNRKNLTDELVFNSITQDKLLPVTPEHMKKDRRRKKVDLRVLIRDEEIYEINELFSGNRQSETLPESHNTIMYAAIIGNIVIAEKFIKLGVDINKSEPVLGFTPIMLAASCGNDEMVQYLMSKGSYINVSSKNNITLYDLMVLSKGISKETICIYDNYKSTGTFHNEYVDKKDGLWKKLGSYFKSPKKKCHINVYPGSVAIKERVYDNMEKVDMFNEEFFRQFELERIPVESDTKWFNIDDCNIDLIGNCNLKVYEEPINRSSLILDRISCEKYSTIFYHGSDIVSMLTAFSIEDKKAQLRELIAHYSNVNVSKKVDRNERKEKTVSVASLEGNEADFVEENGEILDFLVDAAFTMLEDLDIP</sequence>
<keyword evidence="1" id="KW-0677">Repeat</keyword>
<proteinExistence type="predicted"/>
<dbReference type="InterPro" id="IPR036770">
    <property type="entry name" value="Ankyrin_rpt-contain_sf"/>
</dbReference>
<name>A0A0N4Z584_PARTI</name>
<dbReference type="WBParaSite" id="PTRK_0000218600.1">
    <property type="protein sequence ID" value="PTRK_0000218600.1"/>
    <property type="gene ID" value="PTRK_0000218600"/>
</dbReference>
<dbReference type="AlphaFoldDB" id="A0A0N4Z584"/>
<dbReference type="Gene3D" id="1.25.40.20">
    <property type="entry name" value="Ankyrin repeat-containing domain"/>
    <property type="match status" value="2"/>
</dbReference>
<organism evidence="4 5">
    <name type="scientific">Parastrongyloides trichosuri</name>
    <name type="common">Possum-specific nematode worm</name>
    <dbReference type="NCBI Taxonomy" id="131310"/>
    <lineage>
        <taxon>Eukaryota</taxon>
        <taxon>Metazoa</taxon>
        <taxon>Ecdysozoa</taxon>
        <taxon>Nematoda</taxon>
        <taxon>Chromadorea</taxon>
        <taxon>Rhabditida</taxon>
        <taxon>Tylenchina</taxon>
        <taxon>Panagrolaimomorpha</taxon>
        <taxon>Strongyloidoidea</taxon>
        <taxon>Strongyloididae</taxon>
        <taxon>Parastrongyloides</taxon>
    </lineage>
</organism>
<evidence type="ECO:0000256" key="1">
    <source>
        <dbReference type="ARBA" id="ARBA00022737"/>
    </source>
</evidence>
<dbReference type="PANTHER" id="PTHR24123">
    <property type="entry name" value="ANKYRIN REPEAT-CONTAINING"/>
    <property type="match status" value="1"/>
</dbReference>
<evidence type="ECO:0000256" key="2">
    <source>
        <dbReference type="ARBA" id="ARBA00023043"/>
    </source>
</evidence>
<keyword evidence="4" id="KW-1185">Reference proteome</keyword>
<keyword evidence="2 3" id="KW-0040">ANK repeat</keyword>
<feature type="repeat" description="ANK" evidence="3">
    <location>
        <begin position="291"/>
        <end position="323"/>
    </location>
</feature>
<feature type="repeat" description="ANK" evidence="3">
    <location>
        <begin position="44"/>
        <end position="76"/>
    </location>
</feature>